<dbReference type="EMBL" id="JAJTWT010000003">
    <property type="protein sequence ID" value="MCE4537497.1"/>
    <property type="molecule type" value="Genomic_DNA"/>
</dbReference>
<dbReference type="Gene3D" id="1.20.1560.10">
    <property type="entry name" value="ABC transporter type 1, transmembrane domain"/>
    <property type="match status" value="1"/>
</dbReference>
<dbReference type="GO" id="GO:0005524">
    <property type="term" value="F:ATP binding"/>
    <property type="evidence" value="ECO:0007669"/>
    <property type="project" value="UniProtKB-KW"/>
</dbReference>
<dbReference type="Gene3D" id="3.40.50.300">
    <property type="entry name" value="P-loop containing nucleotide triphosphate hydrolases"/>
    <property type="match status" value="1"/>
</dbReference>
<dbReference type="RefSeq" id="WP_233391449.1">
    <property type="nucleotide sequence ID" value="NZ_JAJTWT010000003.1"/>
</dbReference>
<evidence type="ECO:0000256" key="7">
    <source>
        <dbReference type="ARBA" id="ARBA00023136"/>
    </source>
</evidence>
<evidence type="ECO:0000256" key="1">
    <source>
        <dbReference type="ARBA" id="ARBA00004651"/>
    </source>
</evidence>
<comment type="caution">
    <text evidence="11">The sequence shown here is derived from an EMBL/GenBank/DDBJ whole genome shotgun (WGS) entry which is preliminary data.</text>
</comment>
<evidence type="ECO:0000256" key="5">
    <source>
        <dbReference type="ARBA" id="ARBA00022840"/>
    </source>
</evidence>
<feature type="transmembrane region" description="Helical" evidence="8">
    <location>
        <begin position="259"/>
        <end position="280"/>
    </location>
</feature>
<dbReference type="InterPro" id="IPR036640">
    <property type="entry name" value="ABC1_TM_sf"/>
</dbReference>
<evidence type="ECO:0000256" key="3">
    <source>
        <dbReference type="ARBA" id="ARBA00022692"/>
    </source>
</evidence>
<evidence type="ECO:0000256" key="6">
    <source>
        <dbReference type="ARBA" id="ARBA00022989"/>
    </source>
</evidence>
<dbReference type="InterPro" id="IPR011527">
    <property type="entry name" value="ABC1_TM_dom"/>
</dbReference>
<dbReference type="InterPro" id="IPR003439">
    <property type="entry name" value="ABC_transporter-like_ATP-bd"/>
</dbReference>
<dbReference type="SUPFAM" id="SSF90123">
    <property type="entry name" value="ABC transporter transmembrane region"/>
    <property type="match status" value="1"/>
</dbReference>
<feature type="transmembrane region" description="Helical" evidence="8">
    <location>
        <begin position="172"/>
        <end position="190"/>
    </location>
</feature>
<feature type="domain" description="ABC transporter" evidence="9">
    <location>
        <begin position="347"/>
        <end position="585"/>
    </location>
</feature>
<name>A0ABS8X9H8_9BURK</name>
<feature type="domain" description="ABC transmembrane type-1" evidence="10">
    <location>
        <begin position="31"/>
        <end position="315"/>
    </location>
</feature>
<dbReference type="InterPro" id="IPR039421">
    <property type="entry name" value="Type_1_exporter"/>
</dbReference>
<dbReference type="Pfam" id="PF00005">
    <property type="entry name" value="ABC_tran"/>
    <property type="match status" value="1"/>
</dbReference>
<dbReference type="Proteomes" id="UP001201463">
    <property type="component" value="Unassembled WGS sequence"/>
</dbReference>
<evidence type="ECO:0000256" key="4">
    <source>
        <dbReference type="ARBA" id="ARBA00022741"/>
    </source>
</evidence>
<feature type="transmembrane region" description="Helical" evidence="8">
    <location>
        <begin position="27"/>
        <end position="47"/>
    </location>
</feature>
<evidence type="ECO:0000259" key="10">
    <source>
        <dbReference type="PROSITE" id="PS50929"/>
    </source>
</evidence>
<evidence type="ECO:0000256" key="2">
    <source>
        <dbReference type="ARBA" id="ARBA00022475"/>
    </source>
</evidence>
<keyword evidence="2" id="KW-1003">Cell membrane</keyword>
<keyword evidence="6 8" id="KW-1133">Transmembrane helix</keyword>
<accession>A0ABS8X9H8</accession>
<proteinExistence type="predicted"/>
<evidence type="ECO:0000313" key="11">
    <source>
        <dbReference type="EMBL" id="MCE4537497.1"/>
    </source>
</evidence>
<dbReference type="PROSITE" id="PS50893">
    <property type="entry name" value="ABC_TRANSPORTER_2"/>
    <property type="match status" value="1"/>
</dbReference>
<evidence type="ECO:0000259" key="9">
    <source>
        <dbReference type="PROSITE" id="PS50893"/>
    </source>
</evidence>
<keyword evidence="12" id="KW-1185">Reference proteome</keyword>
<keyword evidence="3 8" id="KW-0812">Transmembrane</keyword>
<dbReference type="InterPro" id="IPR003593">
    <property type="entry name" value="AAA+_ATPase"/>
</dbReference>
<dbReference type="InterPro" id="IPR017871">
    <property type="entry name" value="ABC_transporter-like_CS"/>
</dbReference>
<keyword evidence="5 11" id="KW-0067">ATP-binding</keyword>
<protein>
    <submittedName>
        <fullName evidence="11">ATP-binding cassette domain-containing protein</fullName>
    </submittedName>
</protein>
<keyword evidence="4" id="KW-0547">Nucleotide-binding</keyword>
<dbReference type="Pfam" id="PF00664">
    <property type="entry name" value="ABC_membrane"/>
    <property type="match status" value="1"/>
</dbReference>
<dbReference type="InterPro" id="IPR027417">
    <property type="entry name" value="P-loop_NTPase"/>
</dbReference>
<reference evidence="11 12" key="1">
    <citation type="submission" date="2021-12" db="EMBL/GenBank/DDBJ databases">
        <title>Genome seq of p7.</title>
        <authorList>
            <person name="Seo T."/>
        </authorList>
    </citation>
    <scope>NUCLEOTIDE SEQUENCE [LARGE SCALE GENOMIC DNA]</scope>
    <source>
        <strain evidence="11 12">P7</strain>
    </source>
</reference>
<feature type="transmembrane region" description="Helical" evidence="8">
    <location>
        <begin position="67"/>
        <end position="85"/>
    </location>
</feature>
<evidence type="ECO:0000313" key="12">
    <source>
        <dbReference type="Proteomes" id="UP001201463"/>
    </source>
</evidence>
<organism evidence="11 12">
    <name type="scientific">Pelomonas caseinilytica</name>
    <dbReference type="NCBI Taxonomy" id="2906763"/>
    <lineage>
        <taxon>Bacteria</taxon>
        <taxon>Pseudomonadati</taxon>
        <taxon>Pseudomonadota</taxon>
        <taxon>Betaproteobacteria</taxon>
        <taxon>Burkholderiales</taxon>
        <taxon>Sphaerotilaceae</taxon>
        <taxon>Roseateles</taxon>
    </lineage>
</organism>
<feature type="transmembrane region" description="Helical" evidence="8">
    <location>
        <begin position="292"/>
        <end position="313"/>
    </location>
</feature>
<gene>
    <name evidence="11" type="ORF">LXT12_09575</name>
</gene>
<evidence type="ECO:0000256" key="8">
    <source>
        <dbReference type="SAM" id="Phobius"/>
    </source>
</evidence>
<sequence length="595" mass="63499">MPVSPPSAPSASSGLSRMLAAFVREHWRAYAAAGAMLSCIALLTVWIPRQVGHVVDALVAGQLHGPGLLRQLGLLVAAGLVIYLLRAGWRLTLFKAAYQLGARLRTRLFARLALQGPAYFQAQRTGDLMALATNDIDTVEQAAGEAMLAGFDGTQTLVLVLAMMTVGIDWRLGLAALLPFPLMGLAFWWISQHLHQAAQDSLTRFGDLNQQVQESLAGVRTLRALGLVDRSRARFGELADRAAEASFRSQRWEAAYEPAVGMTLSAAFAIALAVGGWLVARREISIGQLTAFTMYLGQLIWPMFAAGWVLALLERGRAAWGRLAPVLDAPLTLADEGRAALPSPAPLQARGLTYGFPGARRPAVEGVDFTLPPGRTLGIVGATGSGKSTLVRLLLRQAEPQAGGLALGGVPLPELPLATLRAHIAWVPQEPFLFSATVAENIALARPQATQAEVEAAARLAAVHDDIARLPQGYATEVGERGVTLSGGQRQRVAIARALLSDAPLLVLDDALSAVDTGTETAILDHLRELRAARPDRSVIVIAHRLSAVMDADEILVLKQGLAVERGTHAELLALGGWYAAQWRYQQIEASLEAA</sequence>
<dbReference type="PANTHER" id="PTHR24221:SF300">
    <property type="entry name" value="MULTIDRUG RESISTANCE-LIKE ATP-BINDING PROTEIN MDLA"/>
    <property type="match status" value="1"/>
</dbReference>
<dbReference type="SUPFAM" id="SSF52540">
    <property type="entry name" value="P-loop containing nucleoside triphosphate hydrolases"/>
    <property type="match status" value="1"/>
</dbReference>
<dbReference type="CDD" id="cd18541">
    <property type="entry name" value="ABC_6TM_TmrB_like"/>
    <property type="match status" value="1"/>
</dbReference>
<dbReference type="SMART" id="SM00382">
    <property type="entry name" value="AAA"/>
    <property type="match status" value="1"/>
</dbReference>
<dbReference type="PROSITE" id="PS50929">
    <property type="entry name" value="ABC_TM1F"/>
    <property type="match status" value="1"/>
</dbReference>
<comment type="subcellular location">
    <subcellularLocation>
        <location evidence="1">Cell membrane</location>
        <topology evidence="1">Multi-pass membrane protein</topology>
    </subcellularLocation>
</comment>
<dbReference type="PROSITE" id="PS00211">
    <property type="entry name" value="ABC_TRANSPORTER_1"/>
    <property type="match status" value="1"/>
</dbReference>
<keyword evidence="7 8" id="KW-0472">Membrane</keyword>
<dbReference type="PANTHER" id="PTHR24221">
    <property type="entry name" value="ATP-BINDING CASSETTE SUB-FAMILY B"/>
    <property type="match status" value="1"/>
</dbReference>